<dbReference type="SUPFAM" id="SSF51735">
    <property type="entry name" value="NAD(P)-binding Rossmann-fold domains"/>
    <property type="match status" value="1"/>
</dbReference>
<comment type="function">
    <text evidence="8">Catalyzes the NADPH-dependent reduction of N-acetyl-5-glutamyl phosphate to yield N-acetyl-L-glutamate 5-semialdehyde.</text>
</comment>
<sequence length="337" mass="36671">MLDMLKTTIIGASGYTGAELALMVHKHPQLTLSGLYVSAKSVDAGKCISQLHGKLSGVVNHTVEALHDPELVAAQSDVVFLATDHQVSHDLAPIFLAKGCQVFDLSGAFRVKQEGFYEQFYGFEHQHENWLDTAAYGLAEWNSNSIKQAQLIAVPGCYPTASQLAIKPLVDVKLLDVRQWPVINATSGVSGAGRKASMTNSYCEVSLKPYGVFSHRHQPEIATHLGTDVIFTPHLGNFKRGILATITMKLAQSVTQECVEKAFQIAYQDKPAVRLLSAELPSIQNVENSPFCDIGWKVQGEHIIVVSAIDNLLKGASSQAMQCLNIHYGFAELTALV</sequence>
<dbReference type="KEGG" id="vaq:FIV01_01085"/>
<comment type="subcellular location">
    <subcellularLocation>
        <location evidence="8">Cytoplasm</location>
    </subcellularLocation>
</comment>
<evidence type="ECO:0000313" key="12">
    <source>
        <dbReference type="Proteomes" id="UP000326936"/>
    </source>
</evidence>
<dbReference type="Gene3D" id="3.30.360.10">
    <property type="entry name" value="Dihydrodipicolinate Reductase, domain 2"/>
    <property type="match status" value="1"/>
</dbReference>
<dbReference type="GO" id="GO:0051287">
    <property type="term" value="F:NAD binding"/>
    <property type="evidence" value="ECO:0007669"/>
    <property type="project" value="InterPro"/>
</dbReference>
<accession>A0A5P9CGR7</accession>
<dbReference type="SMART" id="SM00859">
    <property type="entry name" value="Semialdhyde_dh"/>
    <property type="match status" value="1"/>
</dbReference>
<dbReference type="SUPFAM" id="SSF55347">
    <property type="entry name" value="Glyceraldehyde-3-phosphate dehydrogenase-like, C-terminal domain"/>
    <property type="match status" value="1"/>
</dbReference>
<name>A0A5P9CGR7_9VIBR</name>
<reference evidence="11 12" key="1">
    <citation type="submission" date="2019-10" db="EMBL/GenBank/DDBJ databases">
        <title>Complete genome sequence of Vibrio sp. strain THAF100, isolated from non-filtered water from the water column of tank 6 of a marine aquarium containing stony-coral fragments. Water maintained at 26 degree C.</title>
        <authorList>
            <person name="Ruckert C."/>
            <person name="Franco A."/>
            <person name="Kalinowski J."/>
            <person name="Glaeser S."/>
        </authorList>
    </citation>
    <scope>NUCLEOTIDE SEQUENCE [LARGE SCALE GENOMIC DNA]</scope>
    <source>
        <strain evidence="11 12">THAF100</strain>
    </source>
</reference>
<evidence type="ECO:0000256" key="2">
    <source>
        <dbReference type="ARBA" id="ARBA00022490"/>
    </source>
</evidence>
<dbReference type="CDD" id="cd23934">
    <property type="entry name" value="AGPR_1_C"/>
    <property type="match status" value="1"/>
</dbReference>
<dbReference type="Proteomes" id="UP000326936">
    <property type="component" value="Chromosome"/>
</dbReference>
<dbReference type="FunFam" id="3.40.50.720:FF:000117">
    <property type="entry name" value="N-acetyl-gamma-glutamyl-phosphate reductase"/>
    <property type="match status" value="1"/>
</dbReference>
<comment type="catalytic activity">
    <reaction evidence="7 8">
        <text>N-acetyl-L-glutamate 5-semialdehyde + phosphate + NADP(+) = N-acetyl-L-glutamyl 5-phosphate + NADPH + H(+)</text>
        <dbReference type="Rhea" id="RHEA:21588"/>
        <dbReference type="ChEBI" id="CHEBI:15378"/>
        <dbReference type="ChEBI" id="CHEBI:29123"/>
        <dbReference type="ChEBI" id="CHEBI:43474"/>
        <dbReference type="ChEBI" id="CHEBI:57783"/>
        <dbReference type="ChEBI" id="CHEBI:57936"/>
        <dbReference type="ChEBI" id="CHEBI:58349"/>
        <dbReference type="EC" id="1.2.1.38"/>
    </reaction>
</comment>
<proteinExistence type="inferred from homology"/>
<dbReference type="EC" id="1.2.1.38" evidence="8"/>
<dbReference type="UniPathway" id="UPA00068">
    <property type="reaction ID" value="UER00108"/>
</dbReference>
<dbReference type="FunFam" id="3.30.360.10:FF:000014">
    <property type="entry name" value="N-acetyl-gamma-glutamyl-phosphate reductase"/>
    <property type="match status" value="1"/>
</dbReference>
<keyword evidence="6 8" id="KW-0560">Oxidoreductase</keyword>
<evidence type="ECO:0000256" key="1">
    <source>
        <dbReference type="ARBA" id="ARBA00004862"/>
    </source>
</evidence>
<evidence type="ECO:0000256" key="5">
    <source>
        <dbReference type="ARBA" id="ARBA00022857"/>
    </source>
</evidence>
<evidence type="ECO:0000256" key="8">
    <source>
        <dbReference type="HAMAP-Rule" id="MF_00150"/>
    </source>
</evidence>
<dbReference type="GO" id="GO:0070401">
    <property type="term" value="F:NADP+ binding"/>
    <property type="evidence" value="ECO:0007669"/>
    <property type="project" value="InterPro"/>
</dbReference>
<organism evidence="11 12">
    <name type="scientific">Vibrio aquimaris</name>
    <dbReference type="NCBI Taxonomy" id="2587862"/>
    <lineage>
        <taxon>Bacteria</taxon>
        <taxon>Pseudomonadati</taxon>
        <taxon>Pseudomonadota</taxon>
        <taxon>Gammaproteobacteria</taxon>
        <taxon>Vibrionales</taxon>
        <taxon>Vibrionaceae</taxon>
        <taxon>Vibrio</taxon>
    </lineage>
</organism>
<dbReference type="EMBL" id="CP045350">
    <property type="protein sequence ID" value="QFT25053.1"/>
    <property type="molecule type" value="Genomic_DNA"/>
</dbReference>
<keyword evidence="12" id="KW-1185">Reference proteome</keyword>
<dbReference type="CDD" id="cd17895">
    <property type="entry name" value="AGPR_1_N"/>
    <property type="match status" value="1"/>
</dbReference>
<gene>
    <name evidence="8 11" type="primary">argC</name>
    <name evidence="11" type="ORF">FIV01_01085</name>
</gene>
<dbReference type="InterPro" id="IPR050085">
    <property type="entry name" value="AGPR"/>
</dbReference>
<dbReference type="Pfam" id="PF01118">
    <property type="entry name" value="Semialdhyde_dh"/>
    <property type="match status" value="1"/>
</dbReference>
<dbReference type="AlphaFoldDB" id="A0A5P9CGR7"/>
<dbReference type="PROSITE" id="PS01224">
    <property type="entry name" value="ARGC"/>
    <property type="match status" value="1"/>
</dbReference>
<keyword evidence="2 8" id="KW-0963">Cytoplasm</keyword>
<evidence type="ECO:0000313" key="11">
    <source>
        <dbReference type="EMBL" id="QFT25053.1"/>
    </source>
</evidence>
<dbReference type="PANTHER" id="PTHR32338:SF10">
    <property type="entry name" value="N-ACETYL-GAMMA-GLUTAMYL-PHOSPHATE REDUCTASE, CHLOROPLASTIC-RELATED"/>
    <property type="match status" value="1"/>
</dbReference>
<evidence type="ECO:0000256" key="4">
    <source>
        <dbReference type="ARBA" id="ARBA00022605"/>
    </source>
</evidence>
<dbReference type="InterPro" id="IPR036291">
    <property type="entry name" value="NAD(P)-bd_dom_sf"/>
</dbReference>
<keyword evidence="4 8" id="KW-0028">Amino-acid biosynthesis</keyword>
<dbReference type="InterPro" id="IPR023013">
    <property type="entry name" value="AGPR_AS"/>
</dbReference>
<dbReference type="InterPro" id="IPR058924">
    <property type="entry name" value="AGPR_dimerisation_dom"/>
</dbReference>
<comment type="pathway">
    <text evidence="1 8">Amino-acid biosynthesis; L-arginine biosynthesis; N(2)-acetyl-L-ornithine from L-glutamate: step 3/4.</text>
</comment>
<keyword evidence="5 8" id="KW-0521">NADP</keyword>
<evidence type="ECO:0000256" key="7">
    <source>
        <dbReference type="ARBA" id="ARBA00050557"/>
    </source>
</evidence>
<evidence type="ECO:0000256" key="9">
    <source>
        <dbReference type="PROSITE-ProRule" id="PRU10010"/>
    </source>
</evidence>
<dbReference type="Gene3D" id="3.40.50.720">
    <property type="entry name" value="NAD(P)-binding Rossmann-like Domain"/>
    <property type="match status" value="1"/>
</dbReference>
<dbReference type="InterPro" id="IPR000534">
    <property type="entry name" value="Semialdehyde_DH_NAD-bd"/>
</dbReference>
<dbReference type="HAMAP" id="MF_00150">
    <property type="entry name" value="ArgC_type1"/>
    <property type="match status" value="1"/>
</dbReference>
<feature type="domain" description="Semialdehyde dehydrogenase NAD-binding" evidence="10">
    <location>
        <begin position="6"/>
        <end position="149"/>
    </location>
</feature>
<dbReference type="NCBIfam" id="TIGR01850">
    <property type="entry name" value="argC"/>
    <property type="match status" value="1"/>
</dbReference>
<evidence type="ECO:0000256" key="6">
    <source>
        <dbReference type="ARBA" id="ARBA00023002"/>
    </source>
</evidence>
<feature type="active site" evidence="8 9">
    <location>
        <position position="157"/>
    </location>
</feature>
<dbReference type="GO" id="GO:0003942">
    <property type="term" value="F:N-acetyl-gamma-glutamyl-phosphate reductase activity"/>
    <property type="evidence" value="ECO:0007669"/>
    <property type="project" value="UniProtKB-UniRule"/>
</dbReference>
<evidence type="ECO:0000259" key="10">
    <source>
        <dbReference type="SMART" id="SM00859"/>
    </source>
</evidence>
<comment type="similarity">
    <text evidence="8">Belongs to the NAGSA dehydrogenase family. Type 1 subfamily.</text>
</comment>
<protein>
    <recommendedName>
        <fullName evidence="8">N-acetyl-gamma-glutamyl-phosphate reductase</fullName>
        <shortName evidence="8">AGPR</shortName>
        <ecNumber evidence="8">1.2.1.38</ecNumber>
    </recommendedName>
    <alternativeName>
        <fullName evidence="8">N-acetyl-glutamate semialdehyde dehydrogenase</fullName>
        <shortName evidence="8">NAGSA dehydrogenase</shortName>
    </alternativeName>
</protein>
<keyword evidence="3 8" id="KW-0055">Arginine biosynthesis</keyword>
<dbReference type="PANTHER" id="PTHR32338">
    <property type="entry name" value="N-ACETYL-GAMMA-GLUTAMYL-PHOSPHATE REDUCTASE, CHLOROPLASTIC-RELATED-RELATED"/>
    <property type="match status" value="1"/>
</dbReference>
<dbReference type="InterPro" id="IPR000706">
    <property type="entry name" value="AGPR_type-1"/>
</dbReference>
<dbReference type="GO" id="GO:0005737">
    <property type="term" value="C:cytoplasm"/>
    <property type="evidence" value="ECO:0007669"/>
    <property type="project" value="UniProtKB-SubCell"/>
</dbReference>
<dbReference type="Pfam" id="PF22698">
    <property type="entry name" value="Semialdhyde_dhC_1"/>
    <property type="match status" value="1"/>
</dbReference>
<evidence type="ECO:0000256" key="3">
    <source>
        <dbReference type="ARBA" id="ARBA00022571"/>
    </source>
</evidence>
<dbReference type="GO" id="GO:0006526">
    <property type="term" value="P:L-arginine biosynthetic process"/>
    <property type="evidence" value="ECO:0007669"/>
    <property type="project" value="UniProtKB-UniRule"/>
</dbReference>